<dbReference type="InterPro" id="IPR036134">
    <property type="entry name" value="Crypto/Photolyase_FAD-like_sf"/>
</dbReference>
<dbReference type="GO" id="GO:0003677">
    <property type="term" value="F:DNA binding"/>
    <property type="evidence" value="ECO:0007669"/>
    <property type="project" value="TreeGrafter"/>
</dbReference>
<evidence type="ECO:0000256" key="2">
    <source>
        <dbReference type="ARBA" id="ARBA00001974"/>
    </source>
</evidence>
<dbReference type="InterPro" id="IPR005101">
    <property type="entry name" value="Cryptochr/Photolyase_FAD-bd"/>
</dbReference>
<evidence type="ECO:0000313" key="6">
    <source>
        <dbReference type="EMBL" id="QGA25734.1"/>
    </source>
</evidence>
<dbReference type="SUPFAM" id="SSF52425">
    <property type="entry name" value="Cryptochrome/photolyase, N-terminal domain"/>
    <property type="match status" value="1"/>
</dbReference>
<comment type="cofactor">
    <cofactor evidence="1">
        <name>(6R)-5,10-methylene-5,6,7,8-tetrahydrofolate</name>
        <dbReference type="ChEBI" id="CHEBI:15636"/>
    </cofactor>
</comment>
<dbReference type="InterPro" id="IPR036155">
    <property type="entry name" value="Crypto/Photolyase_N_sf"/>
</dbReference>
<organism evidence="6 7">
    <name type="scientific">Sphingobacterium zhuxiongii</name>
    <dbReference type="NCBI Taxonomy" id="2662364"/>
    <lineage>
        <taxon>Bacteria</taxon>
        <taxon>Pseudomonadati</taxon>
        <taxon>Bacteroidota</taxon>
        <taxon>Sphingobacteriia</taxon>
        <taxon>Sphingobacteriales</taxon>
        <taxon>Sphingobacteriaceae</taxon>
        <taxon>Sphingobacterium</taxon>
    </lineage>
</organism>
<dbReference type="PROSITE" id="PS51645">
    <property type="entry name" value="PHR_CRY_ALPHA_BETA"/>
    <property type="match status" value="1"/>
</dbReference>
<dbReference type="InterPro" id="IPR006050">
    <property type="entry name" value="DNA_photolyase_N"/>
</dbReference>
<dbReference type="Gene3D" id="1.10.579.10">
    <property type="entry name" value="DNA Cyclobutane Dipyrimidine Photolyase, subunit A, domain 3"/>
    <property type="match status" value="1"/>
</dbReference>
<evidence type="ECO:0000313" key="7">
    <source>
        <dbReference type="Proteomes" id="UP000326921"/>
    </source>
</evidence>
<dbReference type="GO" id="GO:0003904">
    <property type="term" value="F:deoxyribodipyrimidine photo-lyase activity"/>
    <property type="evidence" value="ECO:0007669"/>
    <property type="project" value="TreeGrafter"/>
</dbReference>
<dbReference type="RefSeq" id="WP_153510053.1">
    <property type="nucleotide sequence ID" value="NZ_CP045652.1"/>
</dbReference>
<protein>
    <submittedName>
        <fullName evidence="6">Deoxyribodipyrimidine photolyase</fullName>
    </submittedName>
</protein>
<proteinExistence type="predicted"/>
<dbReference type="KEGG" id="sphe:GFH32_05090"/>
<evidence type="ECO:0000256" key="4">
    <source>
        <dbReference type="ARBA" id="ARBA00022827"/>
    </source>
</evidence>
<dbReference type="EMBL" id="CP045652">
    <property type="protein sequence ID" value="QGA25734.1"/>
    <property type="molecule type" value="Genomic_DNA"/>
</dbReference>
<evidence type="ECO:0000256" key="3">
    <source>
        <dbReference type="ARBA" id="ARBA00022630"/>
    </source>
</evidence>
<dbReference type="Pfam" id="PF03441">
    <property type="entry name" value="FAD_binding_7"/>
    <property type="match status" value="1"/>
</dbReference>
<accession>A0A5Q0Q8Z4</accession>
<dbReference type="GO" id="GO:0071949">
    <property type="term" value="F:FAD binding"/>
    <property type="evidence" value="ECO:0007669"/>
    <property type="project" value="TreeGrafter"/>
</dbReference>
<gene>
    <name evidence="6" type="ORF">GFH32_05090</name>
</gene>
<evidence type="ECO:0000259" key="5">
    <source>
        <dbReference type="PROSITE" id="PS51645"/>
    </source>
</evidence>
<name>A0A5Q0Q8Z4_9SPHI</name>
<dbReference type="SUPFAM" id="SSF48173">
    <property type="entry name" value="Cryptochrome/photolyase FAD-binding domain"/>
    <property type="match status" value="1"/>
</dbReference>
<sequence length="412" mass="48193">MGKKVVLVWFRNDLRLHDNEVLVEALNKSDLIIPVYCFDPRYFKTNKFEQKNTGILRASFVLESVSHLKEQLQNMQSDLMTFVGYPEEILPQLCAKYEVDEVYHHREVAYRETMISELVESALWENKINLRHFIGHTLYHKEDLPFPIKDIPNKFNVFRKKIERESMVRKPIASPEKIASPQHLEPTELPTLSDLGYSESEIEKTKGKTFEGGEAKGTQKLNQLLDPHYSDFQNFTLISHYISVGALSPIYVYDEMIKSNLNQNKKRFDRLLTALLWRDYFRFMLKKYPNIFFQANGLHDDKHFSEELDSEAIRKWMSGNTGEDLIDESMEKLLRSGNLTYMNRRLLASYYMQEVSNNWLLGASFFEEHLLDYNPASNYGYWSHIAGVGTSDKENTASSWHELAKKLETQKA</sequence>
<keyword evidence="7" id="KW-1185">Reference proteome</keyword>
<keyword evidence="3" id="KW-0285">Flavoprotein</keyword>
<reference evidence="6 7" key="1">
    <citation type="submission" date="2019-10" db="EMBL/GenBank/DDBJ databases">
        <authorList>
            <person name="Dong K."/>
        </authorList>
    </citation>
    <scope>NUCLEOTIDE SEQUENCE [LARGE SCALE GENOMIC DNA]</scope>
    <source>
        <strain evidence="7">dk4302</strain>
    </source>
</reference>
<keyword evidence="4" id="KW-0274">FAD</keyword>
<dbReference type="InterPro" id="IPR002081">
    <property type="entry name" value="Cryptochrome/DNA_photolyase_1"/>
</dbReference>
<keyword evidence="6" id="KW-0456">Lyase</keyword>
<dbReference type="InterPro" id="IPR014729">
    <property type="entry name" value="Rossmann-like_a/b/a_fold"/>
</dbReference>
<dbReference type="Proteomes" id="UP000326921">
    <property type="component" value="Chromosome"/>
</dbReference>
<feature type="domain" description="Photolyase/cryptochrome alpha/beta" evidence="5">
    <location>
        <begin position="4"/>
        <end position="138"/>
    </location>
</feature>
<dbReference type="Pfam" id="PF00875">
    <property type="entry name" value="DNA_photolyase"/>
    <property type="match status" value="1"/>
</dbReference>
<evidence type="ECO:0000256" key="1">
    <source>
        <dbReference type="ARBA" id="ARBA00001932"/>
    </source>
</evidence>
<dbReference type="Gene3D" id="3.40.50.620">
    <property type="entry name" value="HUPs"/>
    <property type="match status" value="1"/>
</dbReference>
<dbReference type="AlphaFoldDB" id="A0A5Q0Q8Z4"/>
<comment type="cofactor">
    <cofactor evidence="2">
        <name>FAD</name>
        <dbReference type="ChEBI" id="CHEBI:57692"/>
    </cofactor>
</comment>
<dbReference type="PANTHER" id="PTHR11455">
    <property type="entry name" value="CRYPTOCHROME"/>
    <property type="match status" value="1"/>
</dbReference>
<dbReference type="Gene3D" id="1.25.40.80">
    <property type="match status" value="1"/>
</dbReference>